<evidence type="ECO:0000313" key="1">
    <source>
        <dbReference type="EMBL" id="WDF02932.1"/>
    </source>
</evidence>
<proteinExistence type="predicted"/>
<dbReference type="Proteomes" id="UP001215143">
    <property type="component" value="Chromosome"/>
</dbReference>
<accession>A0ABY7W1W4</accession>
<organism evidence="1 2">
    <name type="scientific">Shouchella hunanensis</name>
    <dbReference type="NCBI Taxonomy" id="766894"/>
    <lineage>
        <taxon>Bacteria</taxon>
        <taxon>Bacillati</taxon>
        <taxon>Bacillota</taxon>
        <taxon>Bacilli</taxon>
        <taxon>Bacillales</taxon>
        <taxon>Bacillaceae</taxon>
        <taxon>Shouchella</taxon>
    </lineage>
</organism>
<dbReference type="RefSeq" id="WP_274272440.1">
    <property type="nucleotide sequence ID" value="NZ_CP117834.1"/>
</dbReference>
<keyword evidence="2" id="KW-1185">Reference proteome</keyword>
<protein>
    <submittedName>
        <fullName evidence="1">Uncharacterized protein</fullName>
    </submittedName>
</protein>
<name>A0ABY7W1W4_9BACI</name>
<gene>
    <name evidence="1" type="ORF">PQ477_15710</name>
</gene>
<evidence type="ECO:0000313" key="2">
    <source>
        <dbReference type="Proteomes" id="UP001215143"/>
    </source>
</evidence>
<sequence length="58" mass="6562">MLTINHRAGYATITDDIEIIARIYPYKDSLFVKSVNSGRDYTVNSESEALAVINKERV</sequence>
<reference evidence="1 2" key="1">
    <citation type="submission" date="2023-02" db="EMBL/GenBank/DDBJ databases">
        <authorList>
            <person name="Liu G."/>
        </authorList>
    </citation>
    <scope>NUCLEOTIDE SEQUENCE [LARGE SCALE GENOMIC DNA]</scope>
    <source>
        <strain evidence="1 2">DSM 23008</strain>
    </source>
</reference>
<dbReference type="EMBL" id="CP117834">
    <property type="protein sequence ID" value="WDF02932.1"/>
    <property type="molecule type" value="Genomic_DNA"/>
</dbReference>